<dbReference type="AlphaFoldDB" id="A0A7Y7B2I0"/>
<dbReference type="GO" id="GO:0003677">
    <property type="term" value="F:DNA binding"/>
    <property type="evidence" value="ECO:0007669"/>
    <property type="project" value="UniProtKB-KW"/>
</dbReference>
<evidence type="ECO:0000256" key="2">
    <source>
        <dbReference type="ARBA" id="ARBA00023125"/>
    </source>
</evidence>
<keyword evidence="3" id="KW-0804">Transcription</keyword>
<protein>
    <submittedName>
        <fullName evidence="5">Helix-turn-helix transcriptional regulator</fullName>
    </submittedName>
</protein>
<dbReference type="RefSeq" id="WP_171079625.1">
    <property type="nucleotide sequence ID" value="NZ_BNBU01000003.1"/>
</dbReference>
<dbReference type="SUPFAM" id="SSF46894">
    <property type="entry name" value="C-terminal effector domain of the bipartite response regulators"/>
    <property type="match status" value="1"/>
</dbReference>
<feature type="domain" description="HTH luxR-type" evidence="4">
    <location>
        <begin position="4"/>
        <end position="69"/>
    </location>
</feature>
<dbReference type="GO" id="GO:0006355">
    <property type="term" value="P:regulation of DNA-templated transcription"/>
    <property type="evidence" value="ECO:0007669"/>
    <property type="project" value="InterPro"/>
</dbReference>
<dbReference type="InterPro" id="IPR000792">
    <property type="entry name" value="Tscrpt_reg_LuxR_C"/>
</dbReference>
<evidence type="ECO:0000256" key="1">
    <source>
        <dbReference type="ARBA" id="ARBA00023015"/>
    </source>
</evidence>
<dbReference type="PROSITE" id="PS50043">
    <property type="entry name" value="HTH_LUXR_2"/>
    <property type="match status" value="1"/>
</dbReference>
<dbReference type="InterPro" id="IPR036388">
    <property type="entry name" value="WH-like_DNA-bd_sf"/>
</dbReference>
<reference evidence="5 6" key="1">
    <citation type="submission" date="2020-04" db="EMBL/GenBank/DDBJ databases">
        <title>Draft Genome Sequence of Streptomyces morookaense DSM 40503, an 8-azaguanine-producing strain.</title>
        <authorList>
            <person name="Qi J."/>
            <person name="Gao J.-M."/>
        </authorList>
    </citation>
    <scope>NUCLEOTIDE SEQUENCE [LARGE SCALE GENOMIC DNA]</scope>
    <source>
        <strain evidence="5 6">DSM 40503</strain>
    </source>
</reference>
<evidence type="ECO:0000313" key="5">
    <source>
        <dbReference type="EMBL" id="NVK77843.1"/>
    </source>
</evidence>
<dbReference type="PANTHER" id="PTHR44688:SF16">
    <property type="entry name" value="DNA-BINDING TRANSCRIPTIONAL ACTIVATOR DEVR_DOSR"/>
    <property type="match status" value="1"/>
</dbReference>
<keyword evidence="6" id="KW-1185">Reference proteome</keyword>
<name>A0A7Y7B2I0_STRMO</name>
<dbReference type="CDD" id="cd06170">
    <property type="entry name" value="LuxR_C_like"/>
    <property type="match status" value="1"/>
</dbReference>
<dbReference type="Pfam" id="PF00196">
    <property type="entry name" value="GerE"/>
    <property type="match status" value="1"/>
</dbReference>
<keyword evidence="2" id="KW-0238">DNA-binding</keyword>
<keyword evidence="1" id="KW-0805">Transcription regulation</keyword>
<evidence type="ECO:0000256" key="3">
    <source>
        <dbReference type="ARBA" id="ARBA00023163"/>
    </source>
</evidence>
<dbReference type="PANTHER" id="PTHR44688">
    <property type="entry name" value="DNA-BINDING TRANSCRIPTIONAL ACTIVATOR DEVR_DOSR"/>
    <property type="match status" value="1"/>
</dbReference>
<sequence length="72" mass="7981">MTDTAVSPPAFSRREQEVLVLLARGETYGTIARQMGLSPHTVDTYLRRLRSKTGAANRTQLAFHAFRLGYGA</sequence>
<dbReference type="InterPro" id="IPR016032">
    <property type="entry name" value="Sig_transdc_resp-reg_C-effctor"/>
</dbReference>
<organism evidence="5 6">
    <name type="scientific">Streptomyces morookaense</name>
    <name type="common">Streptoverticillium morookaense</name>
    <dbReference type="NCBI Taxonomy" id="1970"/>
    <lineage>
        <taxon>Bacteria</taxon>
        <taxon>Bacillati</taxon>
        <taxon>Actinomycetota</taxon>
        <taxon>Actinomycetes</taxon>
        <taxon>Kitasatosporales</taxon>
        <taxon>Streptomycetaceae</taxon>
        <taxon>Streptomyces</taxon>
    </lineage>
</organism>
<dbReference type="PRINTS" id="PR00038">
    <property type="entry name" value="HTHLUXR"/>
</dbReference>
<dbReference type="Proteomes" id="UP000587462">
    <property type="component" value="Unassembled WGS sequence"/>
</dbReference>
<accession>A0A7Y7B2I0</accession>
<proteinExistence type="predicted"/>
<dbReference type="Gene3D" id="1.10.10.10">
    <property type="entry name" value="Winged helix-like DNA-binding domain superfamily/Winged helix DNA-binding domain"/>
    <property type="match status" value="1"/>
</dbReference>
<evidence type="ECO:0000313" key="6">
    <source>
        <dbReference type="Proteomes" id="UP000587462"/>
    </source>
</evidence>
<comment type="caution">
    <text evidence="5">The sequence shown here is derived from an EMBL/GenBank/DDBJ whole genome shotgun (WGS) entry which is preliminary data.</text>
</comment>
<dbReference type="SMART" id="SM00421">
    <property type="entry name" value="HTH_LUXR"/>
    <property type="match status" value="1"/>
</dbReference>
<evidence type="ECO:0000259" key="4">
    <source>
        <dbReference type="PROSITE" id="PS50043"/>
    </source>
</evidence>
<dbReference type="EMBL" id="JABBXF010000016">
    <property type="protein sequence ID" value="NVK77843.1"/>
    <property type="molecule type" value="Genomic_DNA"/>
</dbReference>
<gene>
    <name evidence="5" type="ORF">HG542_09210</name>
</gene>
<dbReference type="PROSITE" id="PS00622">
    <property type="entry name" value="HTH_LUXR_1"/>
    <property type="match status" value="1"/>
</dbReference>